<evidence type="ECO:0000313" key="2">
    <source>
        <dbReference type="Proteomes" id="UP000011666"/>
    </source>
</evidence>
<evidence type="ECO:0000313" key="1">
    <source>
        <dbReference type="EMBL" id="GAC70906.1"/>
    </source>
</evidence>
<organism evidence="1 2">
    <name type="scientific">Gordonia soli NBRC 108243</name>
    <dbReference type="NCBI Taxonomy" id="1223545"/>
    <lineage>
        <taxon>Bacteria</taxon>
        <taxon>Bacillati</taxon>
        <taxon>Actinomycetota</taxon>
        <taxon>Actinomycetes</taxon>
        <taxon>Mycobacteriales</taxon>
        <taxon>Gordoniaceae</taxon>
        <taxon>Gordonia</taxon>
    </lineage>
</organism>
<dbReference type="AlphaFoldDB" id="M0QRG3"/>
<protein>
    <recommendedName>
        <fullName evidence="3">SnoaL-like domain-containing protein</fullName>
    </recommendedName>
</protein>
<gene>
    <name evidence="1" type="ORF">GS4_43_00330</name>
</gene>
<dbReference type="InterPro" id="IPR032710">
    <property type="entry name" value="NTF2-like_dom_sf"/>
</dbReference>
<comment type="caution">
    <text evidence="1">The sequence shown here is derived from an EMBL/GenBank/DDBJ whole genome shotgun (WGS) entry which is preliminary data.</text>
</comment>
<sequence length="138" mass="15191">MALYDADATAEWVFDGMAETHRGISEISAAADELATLWRSRALTVHKQVESATADTIVLSWTGGFGGRDSQIGVEIWTLADGLVVGHRMYGHLDVRASDQLAARLRLAATSPRIATAIARHRMRRRIRRAIRGPESPR</sequence>
<dbReference type="GO" id="GO:0004526">
    <property type="term" value="F:ribonuclease P activity"/>
    <property type="evidence" value="ECO:0007669"/>
    <property type="project" value="InterPro"/>
</dbReference>
<keyword evidence="2" id="KW-1185">Reference proteome</keyword>
<proteinExistence type="predicted"/>
<evidence type="ECO:0008006" key="3">
    <source>
        <dbReference type="Google" id="ProtNLM"/>
    </source>
</evidence>
<accession>M0QRG3</accession>
<dbReference type="InterPro" id="IPR020539">
    <property type="entry name" value="RNase_P_CS"/>
</dbReference>
<dbReference type="PROSITE" id="PS00648">
    <property type="entry name" value="RIBONUCLEASE_P"/>
    <property type="match status" value="1"/>
</dbReference>
<dbReference type="Gene3D" id="3.10.450.50">
    <property type="match status" value="1"/>
</dbReference>
<reference evidence="1 2" key="1">
    <citation type="submission" date="2013-01" db="EMBL/GenBank/DDBJ databases">
        <title>Whole genome shotgun sequence of Gordonia soli NBRC 108243.</title>
        <authorList>
            <person name="Isaki-Nakamura S."/>
            <person name="Hosoyama A."/>
            <person name="Tsuchikane K."/>
            <person name="Ando Y."/>
            <person name="Baba S."/>
            <person name="Ohji S."/>
            <person name="Hamada M."/>
            <person name="Tamura T."/>
            <person name="Yamazoe A."/>
            <person name="Yamazaki S."/>
            <person name="Fujita N."/>
        </authorList>
    </citation>
    <scope>NUCLEOTIDE SEQUENCE [LARGE SCALE GENOMIC DNA]</scope>
    <source>
        <strain evidence="1 2">NBRC 108243</strain>
    </source>
</reference>
<name>M0QRG3_9ACTN</name>
<dbReference type="SUPFAM" id="SSF54427">
    <property type="entry name" value="NTF2-like"/>
    <property type="match status" value="1"/>
</dbReference>
<dbReference type="Proteomes" id="UP000011666">
    <property type="component" value="Unassembled WGS sequence"/>
</dbReference>
<dbReference type="EMBL" id="BANX01000043">
    <property type="protein sequence ID" value="GAC70906.1"/>
    <property type="molecule type" value="Genomic_DNA"/>
</dbReference>